<proteinExistence type="predicted"/>
<dbReference type="AlphaFoldDB" id="A0A9Q0DEL5"/>
<organism evidence="3 4">
    <name type="scientific">Muraenolepis orangiensis</name>
    <name type="common">Patagonian moray cod</name>
    <dbReference type="NCBI Taxonomy" id="630683"/>
    <lineage>
        <taxon>Eukaryota</taxon>
        <taxon>Metazoa</taxon>
        <taxon>Chordata</taxon>
        <taxon>Craniata</taxon>
        <taxon>Vertebrata</taxon>
        <taxon>Euteleostomi</taxon>
        <taxon>Actinopterygii</taxon>
        <taxon>Neopterygii</taxon>
        <taxon>Teleostei</taxon>
        <taxon>Neoteleostei</taxon>
        <taxon>Acanthomorphata</taxon>
        <taxon>Zeiogadaria</taxon>
        <taxon>Gadariae</taxon>
        <taxon>Gadiformes</taxon>
        <taxon>Muraenolepidoidei</taxon>
        <taxon>Muraenolepididae</taxon>
        <taxon>Muraenolepis</taxon>
    </lineage>
</organism>
<keyword evidence="4" id="KW-1185">Reference proteome</keyword>
<keyword evidence="2" id="KW-0732">Signal</keyword>
<accession>A0A9Q0DEL5</accession>
<dbReference type="Proteomes" id="UP001148018">
    <property type="component" value="Unassembled WGS sequence"/>
</dbReference>
<keyword evidence="1" id="KW-1133">Transmembrane helix</keyword>
<keyword evidence="1" id="KW-0472">Membrane</keyword>
<protein>
    <recommendedName>
        <fullName evidence="5">LRRN4 C-terminal-like protein</fullName>
    </recommendedName>
</protein>
<dbReference type="EMBL" id="JANIIK010000116">
    <property type="protein sequence ID" value="KAJ3587509.1"/>
    <property type="molecule type" value="Genomic_DNA"/>
</dbReference>
<comment type="caution">
    <text evidence="3">The sequence shown here is derived from an EMBL/GenBank/DDBJ whole genome shotgun (WGS) entry which is preliminary data.</text>
</comment>
<dbReference type="OrthoDB" id="8824963at2759"/>
<feature type="signal peptide" evidence="2">
    <location>
        <begin position="1"/>
        <end position="30"/>
    </location>
</feature>
<gene>
    <name evidence="3" type="ORF">NHX12_011106</name>
</gene>
<reference evidence="3" key="1">
    <citation type="submission" date="2022-07" db="EMBL/GenBank/DDBJ databases">
        <title>Chromosome-level genome of Muraenolepis orangiensis.</title>
        <authorList>
            <person name="Kim J."/>
        </authorList>
    </citation>
    <scope>NUCLEOTIDE SEQUENCE</scope>
    <source>
        <strain evidence="3">KU_S4_2022</strain>
        <tissue evidence="3">Muscle</tissue>
    </source>
</reference>
<evidence type="ECO:0000256" key="2">
    <source>
        <dbReference type="SAM" id="SignalP"/>
    </source>
</evidence>
<evidence type="ECO:0008006" key="5">
    <source>
        <dbReference type="Google" id="ProtNLM"/>
    </source>
</evidence>
<evidence type="ECO:0000313" key="4">
    <source>
        <dbReference type="Proteomes" id="UP001148018"/>
    </source>
</evidence>
<feature type="transmembrane region" description="Helical" evidence="1">
    <location>
        <begin position="209"/>
        <end position="230"/>
    </location>
</feature>
<keyword evidence="1" id="KW-0812">Transmembrane</keyword>
<evidence type="ECO:0000256" key="1">
    <source>
        <dbReference type="SAM" id="Phobius"/>
    </source>
</evidence>
<sequence length="257" mass="27161">MTVLTVFLYKSLAMLLLFLTLDLTLQLTNALSTSSPTTQPHIRFVSIYPDYDTDYADSPSDPPSVVTPAGRTRLLHELCQYDPCQEDQPPCADLSARSGCLCPGLSGAQQTPHPPRLQGLLPPSGDGEGSEVRWCAPSSVVSGYRVVVEGDRGTALEFGAQARGGRVGPLEAGAQVCVEAVNKAGHSAASESSCTHYQPPALLSSSVKAGLIGGGVALLLLVVIAMMILWRWRARRKTTEGSAEGLGNPSFSTEGHL</sequence>
<feature type="chain" id="PRO_5040213521" description="LRRN4 C-terminal-like protein" evidence="2">
    <location>
        <begin position="31"/>
        <end position="257"/>
    </location>
</feature>
<evidence type="ECO:0000313" key="3">
    <source>
        <dbReference type="EMBL" id="KAJ3587509.1"/>
    </source>
</evidence>
<name>A0A9Q0DEL5_9TELE</name>